<dbReference type="InterPro" id="IPR051147">
    <property type="entry name" value="CFAP_domain-containing"/>
</dbReference>
<feature type="region of interest" description="Disordered" evidence="3">
    <location>
        <begin position="693"/>
        <end position="771"/>
    </location>
</feature>
<dbReference type="Proteomes" id="UP001159405">
    <property type="component" value="Unassembled WGS sequence"/>
</dbReference>
<organism evidence="5 6">
    <name type="scientific">Porites lobata</name>
    <dbReference type="NCBI Taxonomy" id="104759"/>
    <lineage>
        <taxon>Eukaryota</taxon>
        <taxon>Metazoa</taxon>
        <taxon>Cnidaria</taxon>
        <taxon>Anthozoa</taxon>
        <taxon>Hexacorallia</taxon>
        <taxon>Scleractinia</taxon>
        <taxon>Fungiina</taxon>
        <taxon>Poritidae</taxon>
        <taxon>Porites</taxon>
    </lineage>
</organism>
<feature type="compositionally biased region" description="Basic and acidic residues" evidence="3">
    <location>
        <begin position="752"/>
        <end position="771"/>
    </location>
</feature>
<protein>
    <recommendedName>
        <fullName evidence="4">DUF4200 domain-containing protein</fullName>
    </recommendedName>
</protein>
<evidence type="ECO:0000256" key="1">
    <source>
        <dbReference type="ARBA" id="ARBA00023054"/>
    </source>
</evidence>
<comment type="caution">
    <text evidence="5">The sequence shown here is derived from an EMBL/GenBank/DDBJ whole genome shotgun (WGS) entry which is preliminary data.</text>
</comment>
<dbReference type="EMBL" id="CALNXK010000282">
    <property type="protein sequence ID" value="CAH3180704.1"/>
    <property type="molecule type" value="Genomic_DNA"/>
</dbReference>
<keyword evidence="6" id="KW-1185">Reference proteome</keyword>
<evidence type="ECO:0000313" key="5">
    <source>
        <dbReference type="EMBL" id="CAH3180704.1"/>
    </source>
</evidence>
<accession>A0ABN8RPP1</accession>
<dbReference type="PANTHER" id="PTHR21683:SF3">
    <property type="entry name" value="CILIA AND FLAGELLA ASSOCIATED PROTEIN 100"/>
    <property type="match status" value="1"/>
</dbReference>
<proteinExistence type="predicted"/>
<dbReference type="PANTHER" id="PTHR21683">
    <property type="entry name" value="COILED-COIL DOMAIN-CONTAINING PROTEIN 42 LIKE-2-LIKE-RELATED"/>
    <property type="match status" value="1"/>
</dbReference>
<evidence type="ECO:0000313" key="6">
    <source>
        <dbReference type="Proteomes" id="UP001159405"/>
    </source>
</evidence>
<feature type="compositionally biased region" description="Basic and acidic residues" evidence="3">
    <location>
        <begin position="693"/>
        <end position="733"/>
    </location>
</feature>
<feature type="compositionally biased region" description="Acidic residues" evidence="3">
    <location>
        <begin position="531"/>
        <end position="540"/>
    </location>
</feature>
<feature type="domain" description="DUF4200" evidence="4">
    <location>
        <begin position="156"/>
        <end position="275"/>
    </location>
</feature>
<feature type="compositionally biased region" description="Polar residues" evidence="3">
    <location>
        <begin position="32"/>
        <end position="44"/>
    </location>
</feature>
<feature type="coiled-coil region" evidence="2">
    <location>
        <begin position="170"/>
        <end position="230"/>
    </location>
</feature>
<evidence type="ECO:0000259" key="4">
    <source>
        <dbReference type="Pfam" id="PF13863"/>
    </source>
</evidence>
<feature type="compositionally biased region" description="Polar residues" evidence="3">
    <location>
        <begin position="1"/>
        <end position="23"/>
    </location>
</feature>
<sequence>MSIQSPSQGSNKPPRSGGQSASRQSEKAAFQSVKSSSPGNQSALSVIESVVNPNRNPFTIPKDNDVFMLRDRERQKKKQERINQRKLKVHEKTTYTSRVNTKTAAMRKIADDSEDEFVEEEKKKEKDGVIAVKDDPQFTLAITRDRHVEKENLADFISKKREMFLVQYSLGVKRDEMRKLEEIAQAEEKKLELAEQYLEEDAAMFDEFLKENDKNSVEAIKMQVAEAETKLKLEKVAEIKKINAQMMAIKSEISKNEDTLKEYMLYKQFLDSLTPQEWKDEKRKVKEEKKRLSRRRSFLQSILQEPCFVTSSPSEVRECCTILALFLPHFFSCVGSLSSLFNFGGKRFWKSFEDLMIWKEVQVVIQLFCMMKRNSGRSFVFLSQRAKQKERGSVNKKKSKSVFAKYLHTYIEFPIPFVIKLNLLTSCNPTSHPNYSSNHTQFWQNIQSYKPQRRQNKLYKDLPNKCNVLTHKCMKQSIFINSVRRNSQALLKENSKCSLFCVLSQKITRAGRLGPVNQKSDAEDSSASLYDTDEEESDNEPELFFADPQQLLDIFAELEEQNLSLIQNSQETEEALEELRQTIKQTQDRMNRETEILKGQIDFLNDAINREEERAKELEMKSKMFSYGEFKAEDQEKMLQTLNKKVEDVYRNCIGDNEANISTLQMLTNIENRLEELFEQIEVMPPDRVEMAEKAKEKERRMRLREEKMEQQRLHQEDRVRRALERAQAEPKKKTGKPLMFRSEPPQRRRKQQDSDKKQDKEEEELKYFFT</sequence>
<evidence type="ECO:0000256" key="2">
    <source>
        <dbReference type="SAM" id="Coils"/>
    </source>
</evidence>
<feature type="coiled-coil region" evidence="2">
    <location>
        <begin position="555"/>
        <end position="652"/>
    </location>
</feature>
<evidence type="ECO:0000256" key="3">
    <source>
        <dbReference type="SAM" id="MobiDB-lite"/>
    </source>
</evidence>
<dbReference type="InterPro" id="IPR025252">
    <property type="entry name" value="DUF4200"/>
</dbReference>
<name>A0ABN8RPP1_9CNID</name>
<gene>
    <name evidence="5" type="ORF">PLOB_00023850</name>
</gene>
<dbReference type="Pfam" id="PF13863">
    <property type="entry name" value="DUF4200"/>
    <property type="match status" value="1"/>
</dbReference>
<keyword evidence="1 2" id="KW-0175">Coiled coil</keyword>
<feature type="region of interest" description="Disordered" evidence="3">
    <location>
        <begin position="1"/>
        <end position="62"/>
    </location>
</feature>
<feature type="region of interest" description="Disordered" evidence="3">
    <location>
        <begin position="514"/>
        <end position="540"/>
    </location>
</feature>
<reference evidence="5 6" key="1">
    <citation type="submission" date="2022-05" db="EMBL/GenBank/DDBJ databases">
        <authorList>
            <consortium name="Genoscope - CEA"/>
            <person name="William W."/>
        </authorList>
    </citation>
    <scope>NUCLEOTIDE SEQUENCE [LARGE SCALE GENOMIC DNA]</scope>
</reference>